<proteinExistence type="predicted"/>
<organism evidence="2 3">
    <name type="scientific">Pycnococcus provasolii</name>
    <dbReference type="NCBI Taxonomy" id="41880"/>
    <lineage>
        <taxon>Eukaryota</taxon>
        <taxon>Viridiplantae</taxon>
        <taxon>Chlorophyta</taxon>
        <taxon>Pseudoscourfieldiophyceae</taxon>
        <taxon>Pseudoscourfieldiales</taxon>
        <taxon>Pycnococcaceae</taxon>
        <taxon>Pycnococcus</taxon>
    </lineage>
</organism>
<evidence type="ECO:0000256" key="1">
    <source>
        <dbReference type="SAM" id="MobiDB-lite"/>
    </source>
</evidence>
<dbReference type="AlphaFoldDB" id="A0A830HGA8"/>
<dbReference type="Gene3D" id="3.20.20.70">
    <property type="entry name" value="Aldolase class I"/>
    <property type="match status" value="1"/>
</dbReference>
<protein>
    <submittedName>
        <fullName evidence="2">Uncharacterized protein</fullName>
    </submittedName>
</protein>
<gene>
    <name evidence="2" type="ORF">PPROV_000356200</name>
</gene>
<feature type="region of interest" description="Disordered" evidence="1">
    <location>
        <begin position="54"/>
        <end position="78"/>
    </location>
</feature>
<evidence type="ECO:0000313" key="3">
    <source>
        <dbReference type="Proteomes" id="UP000660262"/>
    </source>
</evidence>
<dbReference type="SUPFAM" id="SSF51366">
    <property type="entry name" value="Ribulose-phoshate binding barrel"/>
    <property type="match status" value="1"/>
</dbReference>
<dbReference type="EMBL" id="BNJQ01000008">
    <property type="protein sequence ID" value="GHP04810.1"/>
    <property type="molecule type" value="Genomic_DNA"/>
</dbReference>
<evidence type="ECO:0000313" key="2">
    <source>
        <dbReference type="EMBL" id="GHP04810.1"/>
    </source>
</evidence>
<dbReference type="InterPro" id="IPR011060">
    <property type="entry name" value="RibuloseP-bd_barrel"/>
</dbReference>
<dbReference type="InterPro" id="IPR013785">
    <property type="entry name" value="Aldolase_TIM"/>
</dbReference>
<comment type="caution">
    <text evidence="2">The sequence shown here is derived from an EMBL/GenBank/DDBJ whole genome shotgun (WGS) entry which is preliminary data.</text>
</comment>
<feature type="compositionally biased region" description="Basic residues" evidence="1">
    <location>
        <begin position="13"/>
        <end position="23"/>
    </location>
</feature>
<dbReference type="Proteomes" id="UP000660262">
    <property type="component" value="Unassembled WGS sequence"/>
</dbReference>
<name>A0A830HGA8_9CHLO</name>
<keyword evidence="3" id="KW-1185">Reference proteome</keyword>
<reference evidence="2" key="1">
    <citation type="submission" date="2020-10" db="EMBL/GenBank/DDBJ databases">
        <title>Unveiling of a novel bifunctional photoreceptor, Dualchrome1, isolated from a cosmopolitan green alga.</title>
        <authorList>
            <person name="Suzuki S."/>
            <person name="Kawachi M."/>
        </authorList>
    </citation>
    <scope>NUCLEOTIDE SEQUENCE</scope>
    <source>
        <strain evidence="2">NIES 2893</strain>
    </source>
</reference>
<accession>A0A830HGA8</accession>
<sequence length="355" mass="39295">MSMRFPDSGGGHRGSHHYGGHSHRNLARSTMMMSTRPRLACALNAPPFFHHSRDLREPASGYSKSQRGLMSDESSDVDSDYDSFDISQWPRTSLKRAAEYARDARFDQGLVWMADGVLDRQLEANVNALECQDLADACDILPVQCHLYTTSEKARNLVPNLARAGVQSVTLQVESFLTAAPKNEQTRKNFIESVADAVQDTRKCGIQSVGISALPGFSLTSLIAALRKHDETHLPDRISVLVANPGIWRYERGLDAKLRRIHRQLEGTSCEISALGGITLESLPYIARSGASEAAILHFNDYAAESCVQLYGAKASRRKGLSFGGCVRKDIMHRWNAATRLENFLERQMADTSAQ</sequence>
<feature type="region of interest" description="Disordered" evidence="1">
    <location>
        <begin position="1"/>
        <end position="23"/>
    </location>
</feature>